<name>A0A2N7KP53_9VIBR</name>
<protein>
    <submittedName>
        <fullName evidence="1">Uncharacterized protein</fullName>
    </submittedName>
</protein>
<evidence type="ECO:0000313" key="1">
    <source>
        <dbReference type="EMBL" id="PMM78485.1"/>
    </source>
</evidence>
<dbReference type="Proteomes" id="UP000235406">
    <property type="component" value="Unassembled WGS sequence"/>
</dbReference>
<dbReference type="AlphaFoldDB" id="A0A2N7KP53"/>
<comment type="caution">
    <text evidence="1">The sequence shown here is derived from an EMBL/GenBank/DDBJ whole genome shotgun (WGS) entry which is preliminary data.</text>
</comment>
<dbReference type="OrthoDB" id="5900139at2"/>
<dbReference type="EMBL" id="MCZK01000002">
    <property type="protein sequence ID" value="PMM78485.1"/>
    <property type="molecule type" value="Genomic_DNA"/>
</dbReference>
<evidence type="ECO:0000313" key="2">
    <source>
        <dbReference type="Proteomes" id="UP000235406"/>
    </source>
</evidence>
<gene>
    <name evidence="1" type="ORF">BCT49_00215</name>
</gene>
<reference evidence="2" key="1">
    <citation type="submission" date="2016-07" db="EMBL/GenBank/DDBJ databases">
        <title>Nontailed viruses are major unrecognized killers of bacteria in the ocean.</title>
        <authorList>
            <person name="Kauffman K."/>
            <person name="Hussain F."/>
            <person name="Yang J."/>
            <person name="Arevalo P."/>
            <person name="Brown J."/>
            <person name="Cutler M."/>
            <person name="Kelly L."/>
            <person name="Polz M.F."/>
        </authorList>
    </citation>
    <scope>NUCLEOTIDE SEQUENCE [LARGE SCALE GENOMIC DNA]</scope>
    <source>
        <strain evidence="2">10N.261.46.F8</strain>
    </source>
</reference>
<accession>A0A2N7KP53</accession>
<organism evidence="1 2">
    <name type="scientific">Vibrio lentus</name>
    <dbReference type="NCBI Taxonomy" id="136468"/>
    <lineage>
        <taxon>Bacteria</taxon>
        <taxon>Pseudomonadati</taxon>
        <taxon>Pseudomonadota</taxon>
        <taxon>Gammaproteobacteria</taxon>
        <taxon>Vibrionales</taxon>
        <taxon>Vibrionaceae</taxon>
        <taxon>Vibrio</taxon>
    </lineage>
</organism>
<sequence>MNEALLSKSEEEALEQEWKEHQAKLDKLNQTAYQRMAGHDFLKYCRMPLYFRARIREMRVGDTFIMGQIRHTYEELNDFEGVLEIYIEKEKNQVYRARSSFNLITKPSRPHVFTEFTFKFEKGGDFAFTGDKEKGLYNQKGFALTCRYFNRLIQSASKENRDTYFEQGVPPYFRGITLDKKGLTRSFHYNRGGSWNRRVQYQLTDEQMPKPMMTCLVDYAMCAGFIDFNEGKDRLPEDAYE</sequence>
<proteinExistence type="predicted"/>